<sequence>MDDKAVQNGVLALGMARDGVERIRGNVRSMALGVGGDEGRAFLNLFEKWDEQAQRILTQIKRMTDALEDNRTMARNTSQQHQGTIGQQAGKVSAGVFEALS</sequence>
<dbReference type="EMBL" id="JAHUVW010000001">
    <property type="protein sequence ID" value="MBV7671743.1"/>
    <property type="molecule type" value="Genomic_DNA"/>
</dbReference>
<comment type="caution">
    <text evidence="2">The sequence shown here is derived from an EMBL/GenBank/DDBJ whole genome shotgun (WGS) entry which is preliminary data.</text>
</comment>
<accession>A0A6N9U019</accession>
<dbReference type="AlphaFoldDB" id="A0A6N9U019"/>
<reference evidence="2 3" key="1">
    <citation type="submission" date="2020-01" db="EMBL/GenBank/DDBJ databases">
        <title>Insect and environment-associated Actinomycetes.</title>
        <authorList>
            <person name="Currrie C."/>
            <person name="Chevrette M."/>
            <person name="Carlson C."/>
            <person name="Stubbendieck R."/>
            <person name="Wendt-Pienkowski E."/>
        </authorList>
    </citation>
    <scope>NUCLEOTIDE SEQUENCE [LARGE SCALE GENOMIC DNA]</scope>
    <source>
        <strain evidence="2 3">SID11342</strain>
    </source>
</reference>
<dbReference type="InterPro" id="IPR036689">
    <property type="entry name" value="ESAT-6-like_sf"/>
</dbReference>
<organism evidence="2 3">
    <name type="scientific">Streptomyces halstedii</name>
    <dbReference type="NCBI Taxonomy" id="1944"/>
    <lineage>
        <taxon>Bacteria</taxon>
        <taxon>Bacillati</taxon>
        <taxon>Actinomycetota</taxon>
        <taxon>Actinomycetes</taxon>
        <taxon>Kitasatosporales</taxon>
        <taxon>Streptomycetaceae</taxon>
        <taxon>Streptomyces</taxon>
    </lineage>
</organism>
<dbReference type="Gene3D" id="1.10.287.1060">
    <property type="entry name" value="ESAT-6-like"/>
    <property type="match status" value="1"/>
</dbReference>
<keyword evidence="4" id="KW-1185">Reference proteome</keyword>
<dbReference type="SUPFAM" id="SSF140453">
    <property type="entry name" value="EsxAB dimer-like"/>
    <property type="match status" value="1"/>
</dbReference>
<dbReference type="Proteomes" id="UP000735541">
    <property type="component" value="Unassembled WGS sequence"/>
</dbReference>
<evidence type="ECO:0000313" key="3">
    <source>
        <dbReference type="Proteomes" id="UP000471293"/>
    </source>
</evidence>
<dbReference type="Proteomes" id="UP000471293">
    <property type="component" value="Unassembled WGS sequence"/>
</dbReference>
<proteinExistence type="predicted"/>
<evidence type="ECO:0000313" key="1">
    <source>
        <dbReference type="EMBL" id="MBV7671743.1"/>
    </source>
</evidence>
<gene>
    <name evidence="2" type="ORF">G3I29_06620</name>
    <name evidence="1" type="ORF">STHAL_20050</name>
</gene>
<evidence type="ECO:0000313" key="2">
    <source>
        <dbReference type="EMBL" id="NEA15206.1"/>
    </source>
</evidence>
<protein>
    <submittedName>
        <fullName evidence="2">Uncharacterized protein</fullName>
    </submittedName>
</protein>
<evidence type="ECO:0000313" key="4">
    <source>
        <dbReference type="Proteomes" id="UP000735541"/>
    </source>
</evidence>
<reference evidence="1 4" key="2">
    <citation type="submission" date="2021-07" db="EMBL/GenBank/DDBJ databases">
        <title>Sequencing Streptomyces halstedii LGO-A4 genome an citrus endophytic actinomycete.</title>
        <authorList>
            <person name="Samborskyy M."/>
            <person name="Scott N."/>
            <person name="Deglau R."/>
            <person name="Dickens S."/>
            <person name="Oliveira L.G."/>
        </authorList>
    </citation>
    <scope>NUCLEOTIDE SEQUENCE [LARGE SCALE GENOMIC DNA]</scope>
    <source>
        <strain evidence="1 4">LGO-A4</strain>
    </source>
</reference>
<dbReference type="EMBL" id="JAAGLQ010000140">
    <property type="protein sequence ID" value="NEA15206.1"/>
    <property type="molecule type" value="Genomic_DNA"/>
</dbReference>
<name>A0A6N9U019_STRHA</name>